<evidence type="ECO:0000259" key="2">
    <source>
        <dbReference type="PROSITE" id="PS50110"/>
    </source>
</evidence>
<evidence type="ECO:0000313" key="5">
    <source>
        <dbReference type="Proteomes" id="UP000192277"/>
    </source>
</evidence>
<feature type="domain" description="HTH LytTR-type" evidence="3">
    <location>
        <begin position="148"/>
        <end position="249"/>
    </location>
</feature>
<dbReference type="Gene3D" id="2.40.50.1020">
    <property type="entry name" value="LytTr DNA-binding domain"/>
    <property type="match status" value="1"/>
</dbReference>
<comment type="caution">
    <text evidence="4">The sequence shown here is derived from an EMBL/GenBank/DDBJ whole genome shotgun (WGS) entry which is preliminary data.</text>
</comment>
<dbReference type="RefSeq" id="WP_014219687.1">
    <property type="nucleotide sequence ID" value="NZ_LWBO01000005.1"/>
</dbReference>
<proteinExistence type="predicted"/>
<dbReference type="PROSITE" id="PS50110">
    <property type="entry name" value="RESPONSE_REGULATORY"/>
    <property type="match status" value="1"/>
</dbReference>
<evidence type="ECO:0000259" key="3">
    <source>
        <dbReference type="PROSITE" id="PS50930"/>
    </source>
</evidence>
<gene>
    <name evidence="4" type="ORF">A4D02_26200</name>
</gene>
<dbReference type="PANTHER" id="PTHR37299">
    <property type="entry name" value="TRANSCRIPTIONAL REGULATOR-RELATED"/>
    <property type="match status" value="1"/>
</dbReference>
<dbReference type="Gene3D" id="3.40.50.2300">
    <property type="match status" value="1"/>
</dbReference>
<dbReference type="InterPro" id="IPR011006">
    <property type="entry name" value="CheY-like_superfamily"/>
</dbReference>
<protein>
    <recommendedName>
        <fullName evidence="6">Two component transcriptional regulator, LytTR family</fullName>
    </recommendedName>
</protein>
<name>A0ABX3NZZ6_9BACT</name>
<accession>A0ABX3NZZ6</accession>
<dbReference type="SUPFAM" id="SSF52172">
    <property type="entry name" value="CheY-like"/>
    <property type="match status" value="1"/>
</dbReference>
<dbReference type="InterPro" id="IPR007492">
    <property type="entry name" value="LytTR_DNA-bd_dom"/>
</dbReference>
<dbReference type="Pfam" id="PF04397">
    <property type="entry name" value="LytTR"/>
    <property type="match status" value="1"/>
</dbReference>
<dbReference type="EMBL" id="LWBO01000005">
    <property type="protein sequence ID" value="OQP51607.1"/>
    <property type="molecule type" value="Genomic_DNA"/>
</dbReference>
<keyword evidence="5" id="KW-1185">Reference proteome</keyword>
<evidence type="ECO:0000256" key="1">
    <source>
        <dbReference type="PROSITE-ProRule" id="PRU00169"/>
    </source>
</evidence>
<keyword evidence="1" id="KW-0597">Phosphoprotein</keyword>
<feature type="domain" description="Response regulatory" evidence="2">
    <location>
        <begin position="10"/>
        <end position="122"/>
    </location>
</feature>
<dbReference type="PANTHER" id="PTHR37299:SF1">
    <property type="entry name" value="STAGE 0 SPORULATION PROTEIN A HOMOLOG"/>
    <property type="match status" value="1"/>
</dbReference>
<reference evidence="4 5" key="1">
    <citation type="submission" date="2016-04" db="EMBL/GenBank/DDBJ databases">
        <authorList>
            <person name="Chen L."/>
            <person name="Zhuang W."/>
            <person name="Wang G."/>
        </authorList>
    </citation>
    <scope>NUCLEOTIDE SEQUENCE [LARGE SCALE GENOMIC DNA]</scope>
    <source>
        <strain evidence="5">GR20</strain>
    </source>
</reference>
<dbReference type="SMART" id="SM00850">
    <property type="entry name" value="LytTR"/>
    <property type="match status" value="1"/>
</dbReference>
<sequence length="250" mass="29181">MNPNPPAPLKVIIVEDLPSFQENAEKLLAQQPGFTLIGTCATVRESLALIKATKPDLLLLDIRLPDGNGFTILEKMLPFQCKVIFLTCYEEYAVRAFRYGAIDFLLKPLDEDEFKEALQKVNNVQPLLQEQLNVTLDSYLESKQLDYIVLRSQQSSQKVYFKDICYLQSDDCYTNFFLNNGMKEVISKPLKYYEEILPDSFLRIHQSYLVNKIYIRRYYSKEGSLHLKDGTQLPVSVRRKNLVHRFFKFW</sequence>
<evidence type="ECO:0008006" key="6">
    <source>
        <dbReference type="Google" id="ProtNLM"/>
    </source>
</evidence>
<dbReference type="Proteomes" id="UP000192277">
    <property type="component" value="Unassembled WGS sequence"/>
</dbReference>
<feature type="modified residue" description="4-aspartylphosphate" evidence="1">
    <location>
        <position position="61"/>
    </location>
</feature>
<dbReference type="InterPro" id="IPR046947">
    <property type="entry name" value="LytR-like"/>
</dbReference>
<dbReference type="SMART" id="SM00448">
    <property type="entry name" value="REC"/>
    <property type="match status" value="1"/>
</dbReference>
<evidence type="ECO:0000313" key="4">
    <source>
        <dbReference type="EMBL" id="OQP51607.1"/>
    </source>
</evidence>
<dbReference type="InterPro" id="IPR001789">
    <property type="entry name" value="Sig_transdc_resp-reg_receiver"/>
</dbReference>
<organism evidence="4 5">
    <name type="scientific">Niastella koreensis</name>
    <dbReference type="NCBI Taxonomy" id="354356"/>
    <lineage>
        <taxon>Bacteria</taxon>
        <taxon>Pseudomonadati</taxon>
        <taxon>Bacteroidota</taxon>
        <taxon>Chitinophagia</taxon>
        <taxon>Chitinophagales</taxon>
        <taxon>Chitinophagaceae</taxon>
        <taxon>Niastella</taxon>
    </lineage>
</organism>
<dbReference type="PROSITE" id="PS50930">
    <property type="entry name" value="HTH_LYTTR"/>
    <property type="match status" value="1"/>
</dbReference>
<dbReference type="Pfam" id="PF00072">
    <property type="entry name" value="Response_reg"/>
    <property type="match status" value="1"/>
</dbReference>